<protein>
    <submittedName>
        <fullName evidence="2">Uncharacterized protein</fullName>
    </submittedName>
</protein>
<feature type="region of interest" description="Disordered" evidence="1">
    <location>
        <begin position="1"/>
        <end position="121"/>
    </location>
</feature>
<organism evidence="2">
    <name type="scientific">Fagus sylvatica</name>
    <name type="common">Beechnut</name>
    <dbReference type="NCBI Taxonomy" id="28930"/>
    <lineage>
        <taxon>Eukaryota</taxon>
        <taxon>Viridiplantae</taxon>
        <taxon>Streptophyta</taxon>
        <taxon>Embryophyta</taxon>
        <taxon>Tracheophyta</taxon>
        <taxon>Spermatophyta</taxon>
        <taxon>Magnoliopsida</taxon>
        <taxon>eudicotyledons</taxon>
        <taxon>Gunneridae</taxon>
        <taxon>Pentapetalae</taxon>
        <taxon>rosids</taxon>
        <taxon>fabids</taxon>
        <taxon>Fagales</taxon>
        <taxon>Fagaceae</taxon>
        <taxon>Fagus</taxon>
    </lineage>
</organism>
<proteinExistence type="predicted"/>
<reference evidence="2" key="1">
    <citation type="submission" date="2018-02" db="EMBL/GenBank/DDBJ databases">
        <authorList>
            <person name="Cohen D.B."/>
            <person name="Kent A.D."/>
        </authorList>
    </citation>
    <scope>NUCLEOTIDE SEQUENCE</scope>
</reference>
<dbReference type="AlphaFoldDB" id="A0A2N9I2C4"/>
<feature type="compositionally biased region" description="Polar residues" evidence="1">
    <location>
        <begin position="38"/>
        <end position="47"/>
    </location>
</feature>
<gene>
    <name evidence="2" type="ORF">FSB_LOCUS46042</name>
</gene>
<feature type="compositionally biased region" description="Polar residues" evidence="1">
    <location>
        <begin position="62"/>
        <end position="75"/>
    </location>
</feature>
<dbReference type="EMBL" id="OIVN01004569">
    <property type="protein sequence ID" value="SPD18160.1"/>
    <property type="molecule type" value="Genomic_DNA"/>
</dbReference>
<feature type="compositionally biased region" description="Basic and acidic residues" evidence="1">
    <location>
        <begin position="95"/>
        <end position="107"/>
    </location>
</feature>
<evidence type="ECO:0000256" key="1">
    <source>
        <dbReference type="SAM" id="MobiDB-lite"/>
    </source>
</evidence>
<evidence type="ECO:0000313" key="2">
    <source>
        <dbReference type="EMBL" id="SPD18160.1"/>
    </source>
</evidence>
<accession>A0A2N9I2C4</accession>
<sequence length="152" mass="16826">MGCFTVLKSKKKKSEHNVYMKRANHKDHSPTVLPEPQPQTRSLQSAPPSFRTRVKPIPPANKITNNRTRALSAPSTLDAAEQDALSSVEYDEQEESKYRTGSIKEQRSPSPQPLPLPSPSTAALKTTLSFKSGTSSGLSLLMLLDQMHFLPR</sequence>
<name>A0A2N9I2C4_FAGSY</name>